<keyword evidence="9" id="KW-1185">Reference proteome</keyword>
<dbReference type="EMBL" id="CAJNJA010005218">
    <property type="protein sequence ID" value="CAE7185729.1"/>
    <property type="molecule type" value="Genomic_DNA"/>
</dbReference>
<keyword evidence="5" id="KW-0653">Protein transport</keyword>
<dbReference type="InterPro" id="IPR057546">
    <property type="entry name" value="HEAT_GCN1"/>
</dbReference>
<protein>
    <submittedName>
        <fullName evidence="8">Ipo5 protein</fullName>
    </submittedName>
</protein>
<evidence type="ECO:0000256" key="2">
    <source>
        <dbReference type="ARBA" id="ARBA00022448"/>
    </source>
</evidence>
<dbReference type="Gene3D" id="1.25.10.10">
    <property type="entry name" value="Leucine-rich Repeat Variant"/>
    <property type="match status" value="1"/>
</dbReference>
<dbReference type="PANTHER" id="PTHR10527">
    <property type="entry name" value="IMPORTIN BETA"/>
    <property type="match status" value="1"/>
</dbReference>
<evidence type="ECO:0000313" key="8">
    <source>
        <dbReference type="EMBL" id="CAE7185729.1"/>
    </source>
</evidence>
<dbReference type="Pfam" id="PF18829">
    <property type="entry name" value="Importin_rep_6"/>
    <property type="match status" value="1"/>
</dbReference>
<evidence type="ECO:0000256" key="1">
    <source>
        <dbReference type="ARBA" id="ARBA00004496"/>
    </source>
</evidence>
<keyword evidence="3" id="KW-0963">Cytoplasm</keyword>
<name>A0A812J1X3_9DINO</name>
<keyword evidence="2" id="KW-0813">Transport</keyword>
<reference evidence="8" key="1">
    <citation type="submission" date="2021-02" db="EMBL/GenBank/DDBJ databases">
        <authorList>
            <person name="Dougan E. K."/>
            <person name="Rhodes N."/>
            <person name="Thang M."/>
            <person name="Chan C."/>
        </authorList>
    </citation>
    <scope>NUCLEOTIDE SEQUENCE</scope>
</reference>
<comment type="caution">
    <text evidence="8">The sequence shown here is derived from an EMBL/GenBank/DDBJ whole genome shotgun (WGS) entry which is preliminary data.</text>
</comment>
<gene>
    <name evidence="8" type="primary">Ipo5</name>
    <name evidence="8" type="ORF">SNEC2469_LOCUS893</name>
</gene>
<dbReference type="InterPro" id="IPR041389">
    <property type="entry name" value="Importin_rep_6"/>
</dbReference>
<evidence type="ECO:0000259" key="7">
    <source>
        <dbReference type="Pfam" id="PF23271"/>
    </source>
</evidence>
<dbReference type="GO" id="GO:0006606">
    <property type="term" value="P:protein import into nucleus"/>
    <property type="evidence" value="ECO:0007669"/>
    <property type="project" value="InterPro"/>
</dbReference>
<dbReference type="Proteomes" id="UP000601435">
    <property type="component" value="Unassembled WGS sequence"/>
</dbReference>
<feature type="domain" description="Stalled ribosome sensor GCN1-like HEAT repeats region" evidence="7">
    <location>
        <begin position="16"/>
        <end position="133"/>
    </location>
</feature>
<dbReference type="InterPro" id="IPR040122">
    <property type="entry name" value="Importin_beta"/>
</dbReference>
<feature type="region of interest" description="Disordered" evidence="6">
    <location>
        <begin position="444"/>
        <end position="473"/>
    </location>
</feature>
<dbReference type="GO" id="GO:0005737">
    <property type="term" value="C:cytoplasm"/>
    <property type="evidence" value="ECO:0007669"/>
    <property type="project" value="UniProtKB-SubCell"/>
</dbReference>
<sequence length="759" mass="84348">MLEALKQAVAKLFQTGDWKQVVAGVSTLTMIAEYVDDEATVAQMLQGIKMQLAATHARVRYTAWGAIAQFSEDHTDVLNSEAWTSQLLPEFLKGLDDTCERVCLRCMEAFQHFGESVEREDLEPFVQPMMEKLGSKLQGNVKRQKKAITFIAVIAGQVDDAFAPYYGHLMPLLKQVIENTLHKTEERQLLGKCFECISLLARAVGRNGFRADAEQIMQAMIQATKVPNLPTNDPVKEYMMAASERICATMKQDFLPFVSHILPGVLERFTLAPREFTGGDEVDDNDEVNLTLMQENGQVKVMIMYSSEIQDLKAALECVHTFVEELAAAYAPFVGETAKALLPVFDFCMEDGIRDLAFETWGQLCRSARQGGQVQIVNELVMEFLKRVLPKFEAAKVDVAELKTSADGMTACLREAGPGILHAEQLRHICRTTLSALAESLKRRSEAAKGRPAQVQQDEDGEDNDDDEEDEQALRTSMCEVAGSLMQHHADIFIAESFSDYLTLVVQWVQPGSAKEDRQLALFVICDFLEHLGDKVVAQWPQFVPKLVEDILHPDADLRQPACYGVSLAAKLQAFAPLALDAANKLSQVVTQSRQRTKKKSEKVAQACADNALSALVEILLAHPQAITSVQAQAWNVWLGGLPCQEDDVEGVRNHRKLLELLQQEKAEVVGEGGANVPKLFGILVDVYKTDMTDEATSANIGQFALRLGESKLESFAAQFSEKQKKKLLRIVREARQMCILPERYRQNCSRCAGSGDIS</sequence>
<accession>A0A812J1X3</accession>
<dbReference type="OrthoDB" id="543373at2759"/>
<keyword evidence="4" id="KW-0677">Repeat</keyword>
<evidence type="ECO:0000256" key="6">
    <source>
        <dbReference type="SAM" id="MobiDB-lite"/>
    </source>
</evidence>
<dbReference type="Pfam" id="PF23271">
    <property type="entry name" value="HEAT_GCN1"/>
    <property type="match status" value="1"/>
</dbReference>
<evidence type="ECO:0000256" key="5">
    <source>
        <dbReference type="ARBA" id="ARBA00022927"/>
    </source>
</evidence>
<evidence type="ECO:0000256" key="4">
    <source>
        <dbReference type="ARBA" id="ARBA00022737"/>
    </source>
</evidence>
<evidence type="ECO:0000256" key="3">
    <source>
        <dbReference type="ARBA" id="ARBA00022490"/>
    </source>
</evidence>
<feature type="compositionally biased region" description="Acidic residues" evidence="6">
    <location>
        <begin position="457"/>
        <end position="471"/>
    </location>
</feature>
<dbReference type="InterPro" id="IPR016024">
    <property type="entry name" value="ARM-type_fold"/>
</dbReference>
<organism evidence="8 9">
    <name type="scientific">Symbiodinium necroappetens</name>
    <dbReference type="NCBI Taxonomy" id="1628268"/>
    <lineage>
        <taxon>Eukaryota</taxon>
        <taxon>Sar</taxon>
        <taxon>Alveolata</taxon>
        <taxon>Dinophyceae</taxon>
        <taxon>Suessiales</taxon>
        <taxon>Symbiodiniaceae</taxon>
        <taxon>Symbiodinium</taxon>
    </lineage>
</organism>
<evidence type="ECO:0000313" key="9">
    <source>
        <dbReference type="Proteomes" id="UP000601435"/>
    </source>
</evidence>
<dbReference type="InterPro" id="IPR011989">
    <property type="entry name" value="ARM-like"/>
</dbReference>
<dbReference type="SUPFAM" id="SSF48371">
    <property type="entry name" value="ARM repeat"/>
    <property type="match status" value="1"/>
</dbReference>
<proteinExistence type="predicted"/>
<comment type="subcellular location">
    <subcellularLocation>
        <location evidence="1">Cytoplasm</location>
    </subcellularLocation>
</comment>
<dbReference type="AlphaFoldDB" id="A0A812J1X3"/>